<dbReference type="InterPro" id="IPR048354">
    <property type="entry name" value="TOD1_MUCI70_glycTrfase_dom"/>
</dbReference>
<evidence type="ECO:0000313" key="3">
    <source>
        <dbReference type="Proteomes" id="UP000320184"/>
    </source>
</evidence>
<reference evidence="2 3" key="1">
    <citation type="journal article" date="2019" name="Nat. Microbiol.">
        <title>Mediterranean grassland soil C-N compound turnover is dependent on rainfall and depth, and is mediated by genomically divergent microorganisms.</title>
        <authorList>
            <person name="Diamond S."/>
            <person name="Andeer P.F."/>
            <person name="Li Z."/>
            <person name="Crits-Christoph A."/>
            <person name="Burstein D."/>
            <person name="Anantharaman K."/>
            <person name="Lane K.R."/>
            <person name="Thomas B.C."/>
            <person name="Pan C."/>
            <person name="Northen T.R."/>
            <person name="Banfield J.F."/>
        </authorList>
    </citation>
    <scope>NUCLEOTIDE SEQUENCE [LARGE SCALE GENOMIC DNA]</scope>
    <source>
        <strain evidence="2">WS_3</strain>
    </source>
</reference>
<protein>
    <submittedName>
        <fullName evidence="2">DUF616 domain-containing protein</fullName>
    </submittedName>
</protein>
<dbReference type="PANTHER" id="PTHR12956">
    <property type="entry name" value="ALKALINE CERAMIDASE-RELATED"/>
    <property type="match status" value="1"/>
</dbReference>
<dbReference type="Proteomes" id="UP000320184">
    <property type="component" value="Unassembled WGS sequence"/>
</dbReference>
<organism evidence="2 3">
    <name type="scientific">Eiseniibacteriota bacterium</name>
    <dbReference type="NCBI Taxonomy" id="2212470"/>
    <lineage>
        <taxon>Bacteria</taxon>
        <taxon>Candidatus Eiseniibacteriota</taxon>
    </lineage>
</organism>
<evidence type="ECO:0000313" key="2">
    <source>
        <dbReference type="EMBL" id="TMQ53451.1"/>
    </source>
</evidence>
<evidence type="ECO:0000259" key="1">
    <source>
        <dbReference type="Pfam" id="PF04765"/>
    </source>
</evidence>
<feature type="domain" description="TOD1/MUCI70 glycosyltransferase-like" evidence="1">
    <location>
        <begin position="57"/>
        <end position="203"/>
    </location>
</feature>
<dbReference type="EMBL" id="VBOT01000017">
    <property type="protein sequence ID" value="TMQ53451.1"/>
    <property type="molecule type" value="Genomic_DNA"/>
</dbReference>
<gene>
    <name evidence="2" type="ORF">E6K73_01355</name>
</gene>
<sequence length="222" mass="25784">MSQLLVVYTAVFGDIPDRLRAPRALRPDPTVRYACFTDRPEPSRCVPPWELRESAWTHADPRRTARFHKVLSHRAVPDAAYSLWLDGNLRLEIDPWTIVRRHLSSGIDVVTFKHAHRNCVYQELEACLRLDKDDAGAMRAQVEGYRIEGYPRYNGLAETTALVRREGPAVRELNEAWWREIERGSARDQLSFDYAAWKLGLDYGWLPASREDCPYFGFSRHR</sequence>
<proteinExistence type="predicted"/>
<dbReference type="InterPro" id="IPR006852">
    <property type="entry name" value="TOD1_MUCI70"/>
</dbReference>
<name>A0A538SQ06_UNCEI</name>
<accession>A0A538SQ06</accession>
<dbReference type="Pfam" id="PF04765">
    <property type="entry name" value="TOD1_MUCI70"/>
    <property type="match status" value="1"/>
</dbReference>
<dbReference type="AlphaFoldDB" id="A0A538SQ06"/>
<comment type="caution">
    <text evidence="2">The sequence shown here is derived from an EMBL/GenBank/DDBJ whole genome shotgun (WGS) entry which is preliminary data.</text>
</comment>